<evidence type="ECO:0000313" key="2">
    <source>
        <dbReference type="EMBL" id="VVA23262.1"/>
    </source>
</evidence>
<dbReference type="OMA" id="SESHWQA"/>
<sequence length="448" mass="50233">SSPIRTYLRNPNRLVLTFPAPDPSPPPPSSISQPMVPEHQMVTRAKAGISKPNPRYALVATKHPIPSSVEPTCVSQAIKDPFWRAAMSTEFNALISNGTWELVPSDSTQNLIGCKWVFRIKRHPDGTIDRYKARLVAKGFHQRPGVDFSETFSPVVKPTTIRVVLHLALSNGWPIRQLDVNNAFLHGTLSDTVYMSQPPGFVDTNLPSHVCKLRKALYGLKQAPRAWYKELSSFLLSQGFRNATSDASLFISTFGRNVIYFLVYVDDLIVTGNNSSLVMQFIATLARRFSVKDLGSLHYFLGVEVIPTTSGLFLSQHHYIRDLLLKAKMDGAKEVSTPLSPSDSLVLNDGTPPTDATRFRQIIGGLQYLNLTRPDISFAVNKLSQFMHKPSESHWQALKRLLRYLKGTLYFGLHLSRRSSHRLYAFSDADWAGNLDDRKSTTAYVVYL</sequence>
<feature type="non-terminal residue" evidence="2">
    <location>
        <position position="1"/>
    </location>
</feature>
<dbReference type="InParanoid" id="A0A5E4F6F6"/>
<dbReference type="InterPro" id="IPR043502">
    <property type="entry name" value="DNA/RNA_pol_sf"/>
</dbReference>
<feature type="non-terminal residue" evidence="2">
    <location>
        <position position="448"/>
    </location>
</feature>
<feature type="domain" description="Reverse transcriptase Ty1/copia-type" evidence="1">
    <location>
        <begin position="97"/>
        <end position="339"/>
    </location>
</feature>
<dbReference type="SUPFAM" id="SSF56672">
    <property type="entry name" value="DNA/RNA polymerases"/>
    <property type="match status" value="1"/>
</dbReference>
<dbReference type="EMBL" id="CABIKO010000069">
    <property type="protein sequence ID" value="VVA23262.1"/>
    <property type="molecule type" value="Genomic_DNA"/>
</dbReference>
<dbReference type="PANTHER" id="PTHR11439">
    <property type="entry name" value="GAG-POL-RELATED RETROTRANSPOSON"/>
    <property type="match status" value="1"/>
</dbReference>
<evidence type="ECO:0000313" key="3">
    <source>
        <dbReference type="Proteomes" id="UP000327085"/>
    </source>
</evidence>
<accession>A0A5E4F6F6</accession>
<protein>
    <recommendedName>
        <fullName evidence="1">Reverse transcriptase Ty1/copia-type domain-containing protein</fullName>
    </recommendedName>
</protein>
<dbReference type="InterPro" id="IPR013103">
    <property type="entry name" value="RVT_2"/>
</dbReference>
<dbReference type="AlphaFoldDB" id="A0A5E4F6F6"/>
<evidence type="ECO:0000259" key="1">
    <source>
        <dbReference type="Pfam" id="PF07727"/>
    </source>
</evidence>
<dbReference type="Pfam" id="PF07727">
    <property type="entry name" value="RVT_2"/>
    <property type="match status" value="1"/>
</dbReference>
<reference evidence="3" key="1">
    <citation type="journal article" date="2020" name="Plant J.">
        <title>Transposons played a major role in the diversification between the closely related almond and peach genomes: results from the almond genome sequence.</title>
        <authorList>
            <person name="Alioto T."/>
            <person name="Alexiou K.G."/>
            <person name="Bardil A."/>
            <person name="Barteri F."/>
            <person name="Castanera R."/>
            <person name="Cruz F."/>
            <person name="Dhingra A."/>
            <person name="Duval H."/>
            <person name="Fernandez I Marti A."/>
            <person name="Frias L."/>
            <person name="Galan B."/>
            <person name="Garcia J.L."/>
            <person name="Howad W."/>
            <person name="Gomez-Garrido J."/>
            <person name="Gut M."/>
            <person name="Julca I."/>
            <person name="Morata J."/>
            <person name="Puigdomenech P."/>
            <person name="Ribeca P."/>
            <person name="Rubio Cabetas M.J."/>
            <person name="Vlasova A."/>
            <person name="Wirthensohn M."/>
            <person name="Garcia-Mas J."/>
            <person name="Gabaldon T."/>
            <person name="Casacuberta J.M."/>
            <person name="Arus P."/>
        </authorList>
    </citation>
    <scope>NUCLEOTIDE SEQUENCE [LARGE SCALE GENOMIC DNA]</scope>
    <source>
        <strain evidence="3">cv. Texas</strain>
    </source>
</reference>
<organism evidence="2 3">
    <name type="scientific">Prunus dulcis</name>
    <name type="common">Almond</name>
    <name type="synonym">Amygdalus dulcis</name>
    <dbReference type="NCBI Taxonomy" id="3755"/>
    <lineage>
        <taxon>Eukaryota</taxon>
        <taxon>Viridiplantae</taxon>
        <taxon>Streptophyta</taxon>
        <taxon>Embryophyta</taxon>
        <taxon>Tracheophyta</taxon>
        <taxon>Spermatophyta</taxon>
        <taxon>Magnoliopsida</taxon>
        <taxon>eudicotyledons</taxon>
        <taxon>Gunneridae</taxon>
        <taxon>Pentapetalae</taxon>
        <taxon>rosids</taxon>
        <taxon>fabids</taxon>
        <taxon>Rosales</taxon>
        <taxon>Rosaceae</taxon>
        <taxon>Amygdaloideae</taxon>
        <taxon>Amygdaleae</taxon>
        <taxon>Prunus</taxon>
    </lineage>
</organism>
<gene>
    <name evidence="2" type="ORF">ALMOND_2B035298</name>
</gene>
<name>A0A5E4F6F6_PRUDU</name>
<proteinExistence type="predicted"/>
<dbReference type="Gramene" id="VVA23262">
    <property type="protein sequence ID" value="VVA23262"/>
    <property type="gene ID" value="Prudul26B035298"/>
</dbReference>
<dbReference type="Proteomes" id="UP000327085">
    <property type="component" value="Chromosome 6"/>
</dbReference>
<dbReference type="PANTHER" id="PTHR11439:SF489">
    <property type="entry name" value="RNA-DIRECTED DNA POLYMERASE"/>
    <property type="match status" value="1"/>
</dbReference>